<dbReference type="PANTHER" id="PTHR11937">
    <property type="entry name" value="ACTIN"/>
    <property type="match status" value="1"/>
</dbReference>
<comment type="similarity">
    <text evidence="1">Belongs to the actin family.</text>
</comment>
<reference evidence="4" key="2">
    <citation type="journal article" date="2013" name="Nat. Commun.">
        <title>Genome of the Chinese tree shrew.</title>
        <authorList>
            <person name="Fan Y."/>
            <person name="Huang Z.Y."/>
            <person name="Cao C.C."/>
            <person name="Chen C.S."/>
            <person name="Chen Y.X."/>
            <person name="Fan D.D."/>
            <person name="He J."/>
            <person name="Hou H.L."/>
            <person name="Hu L."/>
            <person name="Hu X.T."/>
            <person name="Jiang X.T."/>
            <person name="Lai R."/>
            <person name="Lang Y.S."/>
            <person name="Liang B."/>
            <person name="Liao S.G."/>
            <person name="Mu D."/>
            <person name="Ma Y.Y."/>
            <person name="Niu Y.Y."/>
            <person name="Sun X.Q."/>
            <person name="Xia J.Q."/>
            <person name="Xiao J."/>
            <person name="Xiong Z.Q."/>
            <person name="Xu L."/>
            <person name="Yang L."/>
            <person name="Zhang Y."/>
            <person name="Zhao W."/>
            <person name="Zhao X.D."/>
            <person name="Zheng Y.T."/>
            <person name="Zhou J.M."/>
            <person name="Zhu Y.B."/>
            <person name="Zhang G.J."/>
            <person name="Wang J."/>
            <person name="Yao Y.G."/>
        </authorList>
    </citation>
    <scope>NUCLEOTIDE SEQUENCE [LARGE SCALE GENOMIC DNA]</scope>
</reference>
<keyword evidence="2" id="KW-0732">Signal</keyword>
<dbReference type="InterPro" id="IPR043129">
    <property type="entry name" value="ATPase_NBD"/>
</dbReference>
<name>L8Y3L0_TUPCH</name>
<reference evidence="4" key="1">
    <citation type="submission" date="2012-07" db="EMBL/GenBank/DDBJ databases">
        <title>Genome of the Chinese tree shrew, a rising model animal genetically related to primates.</title>
        <authorList>
            <person name="Zhang G."/>
            <person name="Fan Y."/>
            <person name="Yao Y."/>
            <person name="Huang Z."/>
        </authorList>
    </citation>
    <scope>NUCLEOTIDE SEQUENCE [LARGE SCALE GENOMIC DNA]</scope>
</reference>
<dbReference type="AlphaFoldDB" id="L8Y3L0"/>
<dbReference type="SUPFAM" id="SSF53067">
    <property type="entry name" value="Actin-like ATPase domain"/>
    <property type="match status" value="1"/>
</dbReference>
<dbReference type="SMART" id="SM00268">
    <property type="entry name" value="ACTIN"/>
    <property type="match status" value="1"/>
</dbReference>
<proteinExistence type="inferred from homology"/>
<keyword evidence="4" id="KW-1185">Reference proteome</keyword>
<feature type="signal peptide" evidence="2">
    <location>
        <begin position="1"/>
        <end position="19"/>
    </location>
</feature>
<protein>
    <submittedName>
        <fullName evidence="3">Actin-like protein 7B</fullName>
    </submittedName>
</protein>
<organism evidence="3 4">
    <name type="scientific">Tupaia chinensis</name>
    <name type="common">Chinese tree shrew</name>
    <name type="synonym">Tupaia belangeri chinensis</name>
    <dbReference type="NCBI Taxonomy" id="246437"/>
    <lineage>
        <taxon>Eukaryota</taxon>
        <taxon>Metazoa</taxon>
        <taxon>Chordata</taxon>
        <taxon>Craniata</taxon>
        <taxon>Vertebrata</taxon>
        <taxon>Euteleostomi</taxon>
        <taxon>Mammalia</taxon>
        <taxon>Eutheria</taxon>
        <taxon>Euarchontoglires</taxon>
        <taxon>Scandentia</taxon>
        <taxon>Tupaiidae</taxon>
        <taxon>Tupaia</taxon>
    </lineage>
</organism>
<gene>
    <name evidence="3" type="ORF">TREES_T100002403</name>
</gene>
<dbReference type="InParanoid" id="L8Y3L0"/>
<evidence type="ECO:0000313" key="4">
    <source>
        <dbReference type="Proteomes" id="UP000011518"/>
    </source>
</evidence>
<dbReference type="InterPro" id="IPR004000">
    <property type="entry name" value="Actin"/>
</dbReference>
<accession>L8Y3L0</accession>
<dbReference type="STRING" id="246437.L8Y3L0"/>
<dbReference type="EMBL" id="KB369979">
    <property type="protein sequence ID" value="ELV09639.1"/>
    <property type="molecule type" value="Genomic_DNA"/>
</dbReference>
<dbReference type="Gene3D" id="3.30.420.40">
    <property type="match status" value="2"/>
</dbReference>
<dbReference type="Gene3D" id="3.90.640.10">
    <property type="entry name" value="Actin, Chain A, domain 4"/>
    <property type="match status" value="1"/>
</dbReference>
<evidence type="ECO:0000256" key="1">
    <source>
        <dbReference type="RuleBase" id="RU000487"/>
    </source>
</evidence>
<evidence type="ECO:0000313" key="3">
    <source>
        <dbReference type="EMBL" id="ELV09639.1"/>
    </source>
</evidence>
<dbReference type="Pfam" id="PF00022">
    <property type="entry name" value="Actin"/>
    <property type="match status" value="1"/>
</dbReference>
<evidence type="ECO:0000256" key="2">
    <source>
        <dbReference type="SAM" id="SignalP"/>
    </source>
</evidence>
<sequence>MQTVHQALLALYACGRTTGLVLGSGHGTSYVAPILTGDLAPLDTYRLDVAGADLTEYLAQLLAASGQSLPKAGLANQIKEAACYLAMNMAGGGGRPQARVDFVLPDKQVITLGSERFCCPEALFQPNLLGLNQPGLPQLALLSISRLEAKQQEQLLANVVLEGGSTLLSGFPERLKQELGPHASVLSSPHRAVAAWLGGSKMASRDSFQSLWLRRREYEEEGPWAIYKYQL</sequence>
<dbReference type="PRINTS" id="PR00190">
    <property type="entry name" value="ACTIN"/>
</dbReference>
<feature type="chain" id="PRO_5003998099" evidence="2">
    <location>
        <begin position="20"/>
        <end position="231"/>
    </location>
</feature>
<dbReference type="Proteomes" id="UP000011518">
    <property type="component" value="Unassembled WGS sequence"/>
</dbReference>